<gene>
    <name evidence="7" type="primary">mnhE</name>
    <name evidence="7" type="ORF">HSR121_0058</name>
</gene>
<evidence type="ECO:0000256" key="1">
    <source>
        <dbReference type="ARBA" id="ARBA00004651"/>
    </source>
</evidence>
<name>A0A897MZV8_9EURY</name>
<dbReference type="PANTHER" id="PTHR34584:SF1">
    <property type="entry name" value="NA(+)_H(+) ANTIPORTER SUBUNIT E1"/>
    <property type="match status" value="1"/>
</dbReference>
<dbReference type="GO" id="GO:0008324">
    <property type="term" value="F:monoatomic cation transmembrane transporter activity"/>
    <property type="evidence" value="ECO:0007669"/>
    <property type="project" value="InterPro"/>
</dbReference>
<dbReference type="GeneID" id="68853719"/>
<comment type="subcellular location">
    <subcellularLocation>
        <location evidence="1">Cell membrane</location>
        <topology evidence="1">Multi-pass membrane protein</topology>
    </subcellularLocation>
</comment>
<dbReference type="EMBL" id="CP064787">
    <property type="protein sequence ID" value="QSG04419.1"/>
    <property type="molecule type" value="Genomic_DNA"/>
</dbReference>
<dbReference type="PANTHER" id="PTHR34584">
    <property type="entry name" value="NA(+)/H(+) ANTIPORTER SUBUNIT E1"/>
    <property type="match status" value="1"/>
</dbReference>
<dbReference type="RefSeq" id="WP_229113891.1">
    <property type="nucleotide sequence ID" value="NZ_CP064787.1"/>
</dbReference>
<accession>A0A897MZV8</accession>
<protein>
    <submittedName>
        <fullName evidence="7">Multisubunit Na+/H+ antiporter, MnhE subunit</fullName>
    </submittedName>
</protein>
<evidence type="ECO:0000256" key="4">
    <source>
        <dbReference type="ARBA" id="ARBA00022989"/>
    </source>
</evidence>
<keyword evidence="5 6" id="KW-0472">Membrane</keyword>
<dbReference type="Proteomes" id="UP000663525">
    <property type="component" value="Chromosome"/>
</dbReference>
<dbReference type="Pfam" id="PF01899">
    <property type="entry name" value="MNHE"/>
    <property type="match status" value="1"/>
</dbReference>
<dbReference type="AlphaFoldDB" id="A0A897MZV8"/>
<keyword evidence="3 6" id="KW-0812">Transmembrane</keyword>
<evidence type="ECO:0000256" key="3">
    <source>
        <dbReference type="ARBA" id="ARBA00022692"/>
    </source>
</evidence>
<evidence type="ECO:0000256" key="5">
    <source>
        <dbReference type="ARBA" id="ARBA00023136"/>
    </source>
</evidence>
<dbReference type="InterPro" id="IPR002758">
    <property type="entry name" value="Cation_antiport_E"/>
</dbReference>
<evidence type="ECO:0000256" key="2">
    <source>
        <dbReference type="ARBA" id="ARBA00022475"/>
    </source>
</evidence>
<evidence type="ECO:0000256" key="6">
    <source>
        <dbReference type="SAM" id="Phobius"/>
    </source>
</evidence>
<feature type="transmembrane region" description="Helical" evidence="6">
    <location>
        <begin position="149"/>
        <end position="171"/>
    </location>
</feature>
<feature type="transmembrane region" description="Helical" evidence="6">
    <location>
        <begin position="126"/>
        <end position="143"/>
    </location>
</feature>
<keyword evidence="2" id="KW-1003">Cell membrane</keyword>
<organism evidence="7 8">
    <name type="scientific">Halapricum desulfuricans</name>
    <dbReference type="NCBI Taxonomy" id="2841257"/>
    <lineage>
        <taxon>Archaea</taxon>
        <taxon>Methanobacteriati</taxon>
        <taxon>Methanobacteriota</taxon>
        <taxon>Stenosarchaea group</taxon>
        <taxon>Halobacteria</taxon>
        <taxon>Halobacteriales</taxon>
        <taxon>Haloarculaceae</taxon>
        <taxon>Halapricum</taxon>
    </lineage>
</organism>
<dbReference type="GO" id="GO:0005886">
    <property type="term" value="C:plasma membrane"/>
    <property type="evidence" value="ECO:0007669"/>
    <property type="project" value="UniProtKB-SubCell"/>
</dbReference>
<evidence type="ECO:0000313" key="7">
    <source>
        <dbReference type="EMBL" id="QSG04419.1"/>
    </source>
</evidence>
<proteinExistence type="predicted"/>
<keyword evidence="4 6" id="KW-1133">Transmembrane helix</keyword>
<sequence>MADTSRLLVAGGAEPTLRYALAEARDAVVDFATPVEIIVFVDAGEIETAERRLGGLDVPPEVTVRVVGTADVLTAIRDRSGDAEHVLVDPGTIEPDAVREAVATPVERVPADRETRHPRLRHRTTGRRFVGTYLVSYAFYLLLGDPFDPFDLVTGAVAAGVVAAILAPVVFDTEPTVGRTLPRIARATLFLPYLLYEIVRANVAIAAVILSPSLPIDPETVAFQPDVEDRFGRAVLANAITLTPGTLTVDADEERLLVHSLTAESREGLAGGPLERAVRFVFEGGAS</sequence>
<evidence type="ECO:0000313" key="8">
    <source>
        <dbReference type="Proteomes" id="UP000663525"/>
    </source>
</evidence>
<reference evidence="7" key="1">
    <citation type="submission" date="2020-11" db="EMBL/GenBank/DDBJ databases">
        <title>Carbohydrate-dependent, anaerobic sulfur respiration: A novel catabolism in halophilic archaea.</title>
        <authorList>
            <person name="Sorokin D.Y."/>
            <person name="Messina E."/>
            <person name="Smedile F."/>
            <person name="La Cono V."/>
            <person name="Hallsworth J.E."/>
            <person name="Yakimov M.M."/>
        </authorList>
    </citation>
    <scope>NUCLEOTIDE SEQUENCE</scope>
    <source>
        <strain evidence="7">HSR12-1</strain>
    </source>
</reference>